<accession>A0A0T5XDP7</accession>
<gene>
    <name evidence="1" type="ORF">HMPREF1705_04728</name>
</gene>
<keyword evidence="2" id="KW-1185">Reference proteome</keyword>
<sequence length="53" mass="6181">MNAEEQASRLPICEWQEVETPKVFGNKHILHRLWASMLTLIYLLRDGENGQVD</sequence>
<reference evidence="2" key="1">
    <citation type="submission" date="2012-09" db="EMBL/GenBank/DDBJ databases">
        <authorList>
            <person name="Weinstock G."/>
            <person name="Sodergren E."/>
            <person name="Clifton S."/>
            <person name="Fulton L."/>
            <person name="Fulton B."/>
            <person name="Courtney L."/>
            <person name="Fronick C."/>
            <person name="Harrison M."/>
            <person name="Strong C."/>
            <person name="Farmer C."/>
            <person name="Delehaunty K."/>
            <person name="Markovic C."/>
            <person name="Hall O."/>
            <person name="Minx P."/>
            <person name="Tomlinson C."/>
            <person name="Mitreva M."/>
            <person name="Nelson J."/>
            <person name="Hou S."/>
            <person name="Wollam A."/>
            <person name="Pepin K.H."/>
            <person name="Johnson M."/>
            <person name="Bhonagiri V."/>
            <person name="Nash W.E."/>
            <person name="Suruliraj S."/>
            <person name="Warren W."/>
            <person name="Chinwalla A."/>
            <person name="Mardis E.R."/>
            <person name="Wilson R.K."/>
        </authorList>
    </citation>
    <scope>NUCLEOTIDE SEQUENCE [LARGE SCALE GENOMIC DNA]</scope>
    <source>
        <strain evidence="2">OS1</strain>
    </source>
</reference>
<comment type="caution">
    <text evidence="1">The sequence shown here is derived from an EMBL/GenBank/DDBJ whole genome shotgun (WGS) entry which is preliminary data.</text>
</comment>
<dbReference type="EMBL" id="ACJX03000001">
    <property type="protein sequence ID" value="KRT36493.1"/>
    <property type="molecule type" value="Genomic_DNA"/>
</dbReference>
<protein>
    <submittedName>
        <fullName evidence="1">Uncharacterized protein</fullName>
    </submittedName>
</protein>
<dbReference type="Proteomes" id="UP000005273">
    <property type="component" value="Unassembled WGS sequence"/>
</dbReference>
<evidence type="ECO:0000313" key="2">
    <source>
        <dbReference type="Proteomes" id="UP000005273"/>
    </source>
</evidence>
<proteinExistence type="predicted"/>
<name>A0A0T5XDP7_9BACT</name>
<evidence type="ECO:0000313" key="1">
    <source>
        <dbReference type="EMBL" id="KRT36493.1"/>
    </source>
</evidence>
<dbReference type="AlphaFoldDB" id="A0A0T5XDP7"/>
<organism evidence="1 2">
    <name type="scientific">Acetomicrobium hydrogeniformans ATCC BAA-1850</name>
    <dbReference type="NCBI Taxonomy" id="592015"/>
    <lineage>
        <taxon>Bacteria</taxon>
        <taxon>Thermotogati</taxon>
        <taxon>Synergistota</taxon>
        <taxon>Synergistia</taxon>
        <taxon>Synergistales</taxon>
        <taxon>Acetomicrobiaceae</taxon>
        <taxon>Acetomicrobium</taxon>
    </lineage>
</organism>